<proteinExistence type="predicted"/>
<dbReference type="EMBL" id="CP133622">
    <property type="protein sequence ID" value="WMV55659.1"/>
    <property type="molecule type" value="Genomic_DNA"/>
</dbReference>
<sequence>FSVKSAYHALCNLDQQIPQWPWRYIWKVKVPTKVLHFSWLLAREACLTQENIRRRGFQLCSRCTFCGLETESNSHLFLHCFVTGLL</sequence>
<gene>
    <name evidence="2" type="ORF">MTR67_049044</name>
</gene>
<dbReference type="Proteomes" id="UP001234989">
    <property type="component" value="Chromosome 11"/>
</dbReference>
<reference evidence="2" key="1">
    <citation type="submission" date="2023-08" db="EMBL/GenBank/DDBJ databases">
        <title>A de novo genome assembly of Solanum verrucosum Schlechtendal, a Mexican diploid species geographically isolated from the other diploid A-genome species in potato relatives.</title>
        <authorList>
            <person name="Hosaka K."/>
        </authorList>
    </citation>
    <scope>NUCLEOTIDE SEQUENCE</scope>
    <source>
        <tissue evidence="2">Young leaves</tissue>
    </source>
</reference>
<evidence type="ECO:0000313" key="2">
    <source>
        <dbReference type="EMBL" id="WMV55659.1"/>
    </source>
</evidence>
<evidence type="ECO:0000259" key="1">
    <source>
        <dbReference type="Pfam" id="PF13966"/>
    </source>
</evidence>
<evidence type="ECO:0000313" key="3">
    <source>
        <dbReference type="Proteomes" id="UP001234989"/>
    </source>
</evidence>
<dbReference type="Pfam" id="PF13966">
    <property type="entry name" value="zf-RVT"/>
    <property type="match status" value="1"/>
</dbReference>
<dbReference type="AlphaFoldDB" id="A0AAF0V1Q9"/>
<feature type="domain" description="Reverse transcriptase zinc-binding" evidence="1">
    <location>
        <begin position="1"/>
        <end position="83"/>
    </location>
</feature>
<feature type="non-terminal residue" evidence="2">
    <location>
        <position position="1"/>
    </location>
</feature>
<name>A0AAF0V1Q9_SOLVR</name>
<dbReference type="InterPro" id="IPR026960">
    <property type="entry name" value="RVT-Znf"/>
</dbReference>
<keyword evidence="3" id="KW-1185">Reference proteome</keyword>
<accession>A0AAF0V1Q9</accession>
<organism evidence="2 3">
    <name type="scientific">Solanum verrucosum</name>
    <dbReference type="NCBI Taxonomy" id="315347"/>
    <lineage>
        <taxon>Eukaryota</taxon>
        <taxon>Viridiplantae</taxon>
        <taxon>Streptophyta</taxon>
        <taxon>Embryophyta</taxon>
        <taxon>Tracheophyta</taxon>
        <taxon>Spermatophyta</taxon>
        <taxon>Magnoliopsida</taxon>
        <taxon>eudicotyledons</taxon>
        <taxon>Gunneridae</taxon>
        <taxon>Pentapetalae</taxon>
        <taxon>asterids</taxon>
        <taxon>lamiids</taxon>
        <taxon>Solanales</taxon>
        <taxon>Solanaceae</taxon>
        <taxon>Solanoideae</taxon>
        <taxon>Solaneae</taxon>
        <taxon>Solanum</taxon>
    </lineage>
</organism>
<protein>
    <recommendedName>
        <fullName evidence="1">Reverse transcriptase zinc-binding domain-containing protein</fullName>
    </recommendedName>
</protein>